<dbReference type="WBParaSite" id="EEL_0000780501-mRNA-1">
    <property type="protein sequence ID" value="EEL_0000780501-mRNA-1"/>
    <property type="gene ID" value="EEL_0000780501"/>
</dbReference>
<dbReference type="Proteomes" id="UP000050640">
    <property type="component" value="Unplaced"/>
</dbReference>
<evidence type="ECO:0000313" key="1">
    <source>
        <dbReference type="Proteomes" id="UP000050640"/>
    </source>
</evidence>
<sequence length="86" mass="9558">MVCVLCLLPPIIMVIYIKFIQPLVLRLLPESWRTAFDALLYPTCPIRVAPTQDVATACNKASDVHGEGVQKGDNCGNWLETSKKDK</sequence>
<proteinExistence type="predicted"/>
<protein>
    <submittedName>
        <fullName evidence="2">Secreted protein</fullName>
    </submittedName>
</protein>
<accession>A0A0R3RZP0</accession>
<keyword evidence="1" id="KW-1185">Reference proteome</keyword>
<evidence type="ECO:0000313" key="2">
    <source>
        <dbReference type="WBParaSite" id="EEL_0000780501-mRNA-1"/>
    </source>
</evidence>
<dbReference type="AlphaFoldDB" id="A0A0R3RZP0"/>
<name>A0A0R3RZP0_9BILA</name>
<organism evidence="1 2">
    <name type="scientific">Elaeophora elaphi</name>
    <dbReference type="NCBI Taxonomy" id="1147741"/>
    <lineage>
        <taxon>Eukaryota</taxon>
        <taxon>Metazoa</taxon>
        <taxon>Ecdysozoa</taxon>
        <taxon>Nematoda</taxon>
        <taxon>Chromadorea</taxon>
        <taxon>Rhabditida</taxon>
        <taxon>Spirurina</taxon>
        <taxon>Spiruromorpha</taxon>
        <taxon>Filarioidea</taxon>
        <taxon>Onchocercidae</taxon>
        <taxon>Elaeophora</taxon>
    </lineage>
</organism>
<reference evidence="2" key="1">
    <citation type="submission" date="2017-02" db="UniProtKB">
        <authorList>
            <consortium name="WormBaseParasite"/>
        </authorList>
    </citation>
    <scope>IDENTIFICATION</scope>
</reference>